<accession>A0A2H0TSK8</accession>
<dbReference type="FunFam" id="1.10.1140.10:FF:000001">
    <property type="entry name" value="ATP synthase subunit beta"/>
    <property type="match status" value="1"/>
</dbReference>
<dbReference type="GO" id="GO:0005524">
    <property type="term" value="F:ATP binding"/>
    <property type="evidence" value="ECO:0007669"/>
    <property type="project" value="UniProtKB-UniRule"/>
</dbReference>
<dbReference type="FunFam" id="3.40.50.300:FF:000004">
    <property type="entry name" value="ATP synthase subunit beta"/>
    <property type="match status" value="1"/>
</dbReference>
<evidence type="ECO:0000313" key="14">
    <source>
        <dbReference type="Proteomes" id="UP000230154"/>
    </source>
</evidence>
<dbReference type="Gene3D" id="2.40.10.170">
    <property type="match status" value="1"/>
</dbReference>
<dbReference type="CDD" id="cd01133">
    <property type="entry name" value="F1-ATPase_beta_CD"/>
    <property type="match status" value="1"/>
</dbReference>
<evidence type="ECO:0000256" key="11">
    <source>
        <dbReference type="HAMAP-Rule" id="MF_01347"/>
    </source>
</evidence>
<dbReference type="CDD" id="cd18115">
    <property type="entry name" value="ATP-synt_F1_beta_N"/>
    <property type="match status" value="1"/>
</dbReference>
<dbReference type="EC" id="7.1.2.2" evidence="11"/>
<gene>
    <name evidence="11 13" type="primary">atpD</name>
    <name evidence="13" type="ORF">COU35_02975</name>
</gene>
<dbReference type="InterPro" id="IPR024034">
    <property type="entry name" value="ATPase_F1/V1_b/a_C"/>
</dbReference>
<keyword evidence="8 11" id="KW-0472">Membrane</keyword>
<dbReference type="InterPro" id="IPR036121">
    <property type="entry name" value="ATPase_F1/V1/A1_a/bsu_N_sf"/>
</dbReference>
<keyword evidence="11" id="KW-1003">Cell membrane</keyword>
<keyword evidence="9 11" id="KW-0139">CF(1)</keyword>
<dbReference type="PANTHER" id="PTHR15184">
    <property type="entry name" value="ATP SYNTHASE"/>
    <property type="match status" value="1"/>
</dbReference>
<dbReference type="CDD" id="cd18110">
    <property type="entry name" value="ATP-synt_F1_beta_C"/>
    <property type="match status" value="1"/>
</dbReference>
<keyword evidence="6 11" id="KW-1278">Translocase</keyword>
<keyword evidence="5 11" id="KW-0067">ATP-binding</keyword>
<evidence type="ECO:0000256" key="1">
    <source>
        <dbReference type="ARBA" id="ARBA00004170"/>
    </source>
</evidence>
<dbReference type="Pfam" id="PF22919">
    <property type="entry name" value="ATP-synt_VA_C"/>
    <property type="match status" value="1"/>
</dbReference>
<dbReference type="GO" id="GO:0005886">
    <property type="term" value="C:plasma membrane"/>
    <property type="evidence" value="ECO:0007669"/>
    <property type="project" value="UniProtKB-SubCell"/>
</dbReference>
<protein>
    <recommendedName>
        <fullName evidence="11">ATP synthase subunit beta</fullName>
        <ecNumber evidence="11">7.1.2.2</ecNumber>
    </recommendedName>
    <alternativeName>
        <fullName evidence="11">ATP synthase F1 sector subunit beta</fullName>
    </alternativeName>
    <alternativeName>
        <fullName evidence="11">F-ATPase subunit beta</fullName>
    </alternativeName>
</protein>
<dbReference type="Gene3D" id="3.40.50.300">
    <property type="entry name" value="P-loop containing nucleotide triphosphate hydrolases"/>
    <property type="match status" value="1"/>
</dbReference>
<dbReference type="NCBIfam" id="TIGR01039">
    <property type="entry name" value="atpD"/>
    <property type="match status" value="1"/>
</dbReference>
<sequence length="463" mass="50535">MNNTGTISQIIGVVVDVHFPENVPLIYHALTVQSEGKNITLEVQQHLGSNEVRTVAMGSTDGLSRGQEVLDTGAPISVPVGEVTLGRMFDVTGNVIDEKPPVEAKQTYPIHRAAPAFKNQSQKTEILETGIKVVDLLCPFLKGGKVGLFGGAGVGKTVIIQELIRNIAQEHGGYSMFAGVGERTREGNDLYREMEESGVLSKTALVFGQMNEPPGARARVALTALAMAEYFRDEEGKDLLLFIDNIFRFTQAGSEMSALLGRMPSAVGYQPTLATEMGALQERITSTDKGSITSVQAVYVPADDLTDPAPATTFAHLDSTVVLNRSLSELGIYPAVDPLDSTSTMLDPQIVGEEHYEVAREVQRVLQRYKDLQDIIAILGMEELSDEDKLSVARARRIQKFLSQPFFVAEQFTGMSGVYVKAEDTVRSFKEILDGMHDDKPESAFYMKGAIEDVVQASKQEDK</sequence>
<dbReference type="Pfam" id="PF02874">
    <property type="entry name" value="ATP-synt_ab_N"/>
    <property type="match status" value="1"/>
</dbReference>
<name>A0A2H0TSK8_9BACT</name>
<keyword evidence="11" id="KW-0375">Hydrogen ion transport</keyword>
<evidence type="ECO:0000256" key="7">
    <source>
        <dbReference type="ARBA" id="ARBA00023065"/>
    </source>
</evidence>
<evidence type="ECO:0000256" key="2">
    <source>
        <dbReference type="ARBA" id="ARBA00008936"/>
    </source>
</evidence>
<dbReference type="SUPFAM" id="SSF50615">
    <property type="entry name" value="N-terminal domain of alpha and beta subunits of F1 ATP synthase"/>
    <property type="match status" value="1"/>
</dbReference>
<dbReference type="Pfam" id="PF00006">
    <property type="entry name" value="ATP-synt_ab"/>
    <property type="match status" value="1"/>
</dbReference>
<dbReference type="PANTHER" id="PTHR15184:SF71">
    <property type="entry name" value="ATP SYNTHASE SUBUNIT BETA, MITOCHONDRIAL"/>
    <property type="match status" value="1"/>
</dbReference>
<dbReference type="InterPro" id="IPR000194">
    <property type="entry name" value="ATPase_F1/V1/A1_a/bsu_nucl-bd"/>
</dbReference>
<evidence type="ECO:0000256" key="10">
    <source>
        <dbReference type="ARBA" id="ARBA00023310"/>
    </source>
</evidence>
<evidence type="ECO:0000313" key="13">
    <source>
        <dbReference type="EMBL" id="PIR74387.1"/>
    </source>
</evidence>
<dbReference type="InterPro" id="IPR027417">
    <property type="entry name" value="P-loop_NTPase"/>
</dbReference>
<dbReference type="InterPro" id="IPR050053">
    <property type="entry name" value="ATPase_alpha/beta_chains"/>
</dbReference>
<dbReference type="InterPro" id="IPR055190">
    <property type="entry name" value="ATP-synt_VA_C"/>
</dbReference>
<dbReference type="Proteomes" id="UP000230154">
    <property type="component" value="Unassembled WGS sequence"/>
</dbReference>
<comment type="catalytic activity">
    <reaction evidence="11">
        <text>ATP + H2O + 4 H(+)(in) = ADP + phosphate + 5 H(+)(out)</text>
        <dbReference type="Rhea" id="RHEA:57720"/>
        <dbReference type="ChEBI" id="CHEBI:15377"/>
        <dbReference type="ChEBI" id="CHEBI:15378"/>
        <dbReference type="ChEBI" id="CHEBI:30616"/>
        <dbReference type="ChEBI" id="CHEBI:43474"/>
        <dbReference type="ChEBI" id="CHEBI:456216"/>
        <dbReference type="EC" id="7.1.2.2"/>
    </reaction>
</comment>
<dbReference type="GO" id="GO:0045259">
    <property type="term" value="C:proton-transporting ATP synthase complex"/>
    <property type="evidence" value="ECO:0007669"/>
    <property type="project" value="UniProtKB-KW"/>
</dbReference>
<dbReference type="AlphaFoldDB" id="A0A2H0TSK8"/>
<evidence type="ECO:0000256" key="6">
    <source>
        <dbReference type="ARBA" id="ARBA00022967"/>
    </source>
</evidence>
<keyword evidence="7 11" id="KW-0406">Ion transport</keyword>
<comment type="function">
    <text evidence="11">Produces ATP from ADP in the presence of a proton gradient across the membrane. The catalytic sites are hosted primarily by the beta subunits.</text>
</comment>
<dbReference type="InterPro" id="IPR020003">
    <property type="entry name" value="ATPase_a/bsu_AS"/>
</dbReference>
<feature type="binding site" evidence="11">
    <location>
        <begin position="150"/>
        <end position="157"/>
    </location>
    <ligand>
        <name>ATP</name>
        <dbReference type="ChEBI" id="CHEBI:30616"/>
    </ligand>
</feature>
<keyword evidence="10 11" id="KW-0066">ATP synthesis</keyword>
<comment type="subcellular location">
    <subcellularLocation>
        <location evidence="11">Cell membrane</location>
        <topology evidence="11">Peripheral membrane protein</topology>
    </subcellularLocation>
    <subcellularLocation>
        <location evidence="1">Membrane</location>
        <topology evidence="1">Peripheral membrane protein</topology>
    </subcellularLocation>
</comment>
<dbReference type="EMBL" id="PFCB01000022">
    <property type="protein sequence ID" value="PIR74387.1"/>
    <property type="molecule type" value="Genomic_DNA"/>
</dbReference>
<dbReference type="InterPro" id="IPR003593">
    <property type="entry name" value="AAA+_ATPase"/>
</dbReference>
<reference evidence="14" key="1">
    <citation type="submission" date="2017-09" db="EMBL/GenBank/DDBJ databases">
        <title>Depth-based differentiation of microbial function through sediment-hosted aquifers and enrichment of novel symbionts in the deep terrestrial subsurface.</title>
        <authorList>
            <person name="Probst A.J."/>
            <person name="Ladd B."/>
            <person name="Jarett J.K."/>
            <person name="Geller-Mcgrath D.E."/>
            <person name="Sieber C.M.K."/>
            <person name="Emerson J.B."/>
            <person name="Anantharaman K."/>
            <person name="Thomas B.C."/>
            <person name="Malmstrom R."/>
            <person name="Stieglmeier M."/>
            <person name="Klingl A."/>
            <person name="Woyke T."/>
            <person name="Ryan C.M."/>
            <person name="Banfield J.F."/>
        </authorList>
    </citation>
    <scope>NUCLEOTIDE SEQUENCE [LARGE SCALE GENOMIC DNA]</scope>
</reference>
<evidence type="ECO:0000256" key="8">
    <source>
        <dbReference type="ARBA" id="ARBA00023136"/>
    </source>
</evidence>
<dbReference type="SUPFAM" id="SSF47917">
    <property type="entry name" value="C-terminal domain of alpha and beta subunits of F1 ATP synthase"/>
    <property type="match status" value="1"/>
</dbReference>
<dbReference type="PROSITE" id="PS00152">
    <property type="entry name" value="ATPASE_ALPHA_BETA"/>
    <property type="match status" value="1"/>
</dbReference>
<dbReference type="Gene3D" id="1.10.1140.10">
    <property type="entry name" value="Bovine Mitochondrial F1-atpase, Atp Synthase Beta Chain, Chain D, domain 3"/>
    <property type="match status" value="1"/>
</dbReference>
<evidence type="ECO:0000256" key="3">
    <source>
        <dbReference type="ARBA" id="ARBA00022448"/>
    </source>
</evidence>
<evidence type="ECO:0000256" key="5">
    <source>
        <dbReference type="ARBA" id="ARBA00022840"/>
    </source>
</evidence>
<dbReference type="SMART" id="SM00382">
    <property type="entry name" value="AAA"/>
    <property type="match status" value="1"/>
</dbReference>
<organism evidence="13 14">
    <name type="scientific">Candidatus Magasanikbacteria bacterium CG10_big_fil_rev_8_21_14_0_10_47_10</name>
    <dbReference type="NCBI Taxonomy" id="1974652"/>
    <lineage>
        <taxon>Bacteria</taxon>
        <taxon>Candidatus Magasanikiibacteriota</taxon>
    </lineage>
</organism>
<keyword evidence="4 11" id="KW-0547">Nucleotide-binding</keyword>
<dbReference type="SUPFAM" id="SSF52540">
    <property type="entry name" value="P-loop containing nucleoside triphosphate hydrolases"/>
    <property type="match status" value="1"/>
</dbReference>
<proteinExistence type="inferred from homology"/>
<evidence type="ECO:0000256" key="9">
    <source>
        <dbReference type="ARBA" id="ARBA00023196"/>
    </source>
</evidence>
<dbReference type="HAMAP" id="MF_01347">
    <property type="entry name" value="ATP_synth_beta_bact"/>
    <property type="match status" value="1"/>
</dbReference>
<evidence type="ECO:0000259" key="12">
    <source>
        <dbReference type="SMART" id="SM00382"/>
    </source>
</evidence>
<feature type="domain" description="AAA+ ATPase" evidence="12">
    <location>
        <begin position="142"/>
        <end position="327"/>
    </location>
</feature>
<keyword evidence="3 11" id="KW-0813">Transport</keyword>
<dbReference type="InterPro" id="IPR005722">
    <property type="entry name" value="ATP_synth_F1_bsu"/>
</dbReference>
<comment type="similarity">
    <text evidence="2 11">Belongs to the ATPase alpha/beta chains family.</text>
</comment>
<dbReference type="InterPro" id="IPR004100">
    <property type="entry name" value="ATPase_F1/V1/A1_a/bsu_N"/>
</dbReference>
<evidence type="ECO:0000256" key="4">
    <source>
        <dbReference type="ARBA" id="ARBA00022741"/>
    </source>
</evidence>
<comment type="caution">
    <text evidence="13">The sequence shown here is derived from an EMBL/GenBank/DDBJ whole genome shotgun (WGS) entry which is preliminary data.</text>
</comment>
<dbReference type="GO" id="GO:0046933">
    <property type="term" value="F:proton-transporting ATP synthase activity, rotational mechanism"/>
    <property type="evidence" value="ECO:0007669"/>
    <property type="project" value="UniProtKB-UniRule"/>
</dbReference>